<organism evidence="1 2">
    <name type="scientific">Oedothorax gibbosus</name>
    <dbReference type="NCBI Taxonomy" id="931172"/>
    <lineage>
        <taxon>Eukaryota</taxon>
        <taxon>Metazoa</taxon>
        <taxon>Ecdysozoa</taxon>
        <taxon>Arthropoda</taxon>
        <taxon>Chelicerata</taxon>
        <taxon>Arachnida</taxon>
        <taxon>Araneae</taxon>
        <taxon>Araneomorphae</taxon>
        <taxon>Entelegynae</taxon>
        <taxon>Araneoidea</taxon>
        <taxon>Linyphiidae</taxon>
        <taxon>Erigoninae</taxon>
        <taxon>Oedothorax</taxon>
    </lineage>
</organism>
<reference evidence="1 2" key="1">
    <citation type="journal article" date="2022" name="Nat. Ecol. Evol.">
        <title>A masculinizing supergene underlies an exaggerated male reproductive morph in a spider.</title>
        <authorList>
            <person name="Hendrickx F."/>
            <person name="De Corte Z."/>
            <person name="Sonet G."/>
            <person name="Van Belleghem S.M."/>
            <person name="Kostlbacher S."/>
            <person name="Vangestel C."/>
        </authorList>
    </citation>
    <scope>NUCLEOTIDE SEQUENCE [LARGE SCALE GENOMIC DNA]</scope>
    <source>
        <strain evidence="1">W744_W776</strain>
    </source>
</reference>
<comment type="caution">
    <text evidence="1">The sequence shown here is derived from an EMBL/GenBank/DDBJ whole genome shotgun (WGS) entry which is preliminary data.</text>
</comment>
<gene>
    <name evidence="1" type="ORF">JTE90_008659</name>
</gene>
<sequence>MAMMFSHGNANVERGFSVNGDCLWENMNEQSLVARRQVYDYVTLLGGLANIDLNSKMLLDVKSARARHSEISG</sequence>
<proteinExistence type="predicted"/>
<name>A0AAV6TZN5_9ARAC</name>
<evidence type="ECO:0000313" key="2">
    <source>
        <dbReference type="Proteomes" id="UP000827092"/>
    </source>
</evidence>
<evidence type="ECO:0000313" key="1">
    <source>
        <dbReference type="EMBL" id="KAG8177475.1"/>
    </source>
</evidence>
<keyword evidence="2" id="KW-1185">Reference proteome</keyword>
<dbReference type="AlphaFoldDB" id="A0AAV6TZN5"/>
<dbReference type="EMBL" id="JAFNEN010000778">
    <property type="protein sequence ID" value="KAG8177475.1"/>
    <property type="molecule type" value="Genomic_DNA"/>
</dbReference>
<accession>A0AAV6TZN5</accession>
<protein>
    <submittedName>
        <fullName evidence="1">Uncharacterized protein</fullName>
    </submittedName>
</protein>
<dbReference type="Proteomes" id="UP000827092">
    <property type="component" value="Unassembled WGS sequence"/>
</dbReference>